<evidence type="ECO:0000256" key="2">
    <source>
        <dbReference type="ARBA" id="ARBA00023043"/>
    </source>
</evidence>
<dbReference type="PANTHER" id="PTHR24189:SF50">
    <property type="entry name" value="ANKYRIN REPEAT AND SOCS BOX PROTEIN 2"/>
    <property type="match status" value="1"/>
</dbReference>
<keyword evidence="1" id="KW-0677">Repeat</keyword>
<accession>A0A1J5PNX1</accession>
<evidence type="ECO:0000256" key="1">
    <source>
        <dbReference type="ARBA" id="ARBA00022737"/>
    </source>
</evidence>
<gene>
    <name evidence="3" type="ORF">GALL_489370</name>
</gene>
<dbReference type="PANTHER" id="PTHR24189">
    <property type="entry name" value="MYOTROPHIN"/>
    <property type="match status" value="1"/>
</dbReference>
<dbReference type="InterPro" id="IPR036770">
    <property type="entry name" value="Ankyrin_rpt-contain_sf"/>
</dbReference>
<sequence>MHSEAQFQTETKVVKPIQVKPAPSNQVAKAPAKSVAVYAPASEVTRKFTYEASQERFDSAAFLLQQGADINCQVCRGNNGETLLMSAAGNSTSKGDADPLLPWLINNGANTALKDAGGNTMLHYVFFRNSYWPGTRGNLRFVLGLGIDPAVKNEDGDTALHLLARKSPLYPSSNKGDAANYAGVINEMVSAGVNINEKNSAGRTPLMEAIGQCSLPIAKVYLNGGASANIKDAAGQGLPDIARANAIRSPTKQCIEVANFFANPQNLEVSNPANAPSVQGAVVAPSIPSVSGNFPKALVSDFQGIIKSSLQAQPVSAKGKIDESGHFEYGGDNGVVMTGSFDASGSEIEGHGVTRLPIVGGRQLTYPNGENEARVALLARFDGQILRGSYMSKFEKGTFSLCSRGVTSAECTAMADPLGALFKGIGSLLSK</sequence>
<keyword evidence="2" id="KW-0040">ANK repeat</keyword>
<dbReference type="SUPFAM" id="SSF48403">
    <property type="entry name" value="Ankyrin repeat"/>
    <property type="match status" value="1"/>
</dbReference>
<dbReference type="InterPro" id="IPR002110">
    <property type="entry name" value="Ankyrin_rpt"/>
</dbReference>
<dbReference type="EMBL" id="MLJW01004714">
    <property type="protein sequence ID" value="OIQ69463.1"/>
    <property type="molecule type" value="Genomic_DNA"/>
</dbReference>
<dbReference type="AlphaFoldDB" id="A0A1J5PNX1"/>
<dbReference type="PROSITE" id="PS50088">
    <property type="entry name" value="ANK_REPEAT"/>
    <property type="match status" value="1"/>
</dbReference>
<name>A0A1J5PNX1_9ZZZZ</name>
<organism evidence="3">
    <name type="scientific">mine drainage metagenome</name>
    <dbReference type="NCBI Taxonomy" id="410659"/>
    <lineage>
        <taxon>unclassified sequences</taxon>
        <taxon>metagenomes</taxon>
        <taxon>ecological metagenomes</taxon>
    </lineage>
</organism>
<proteinExistence type="predicted"/>
<reference evidence="3" key="1">
    <citation type="submission" date="2016-10" db="EMBL/GenBank/DDBJ databases">
        <title>Sequence of Gallionella enrichment culture.</title>
        <authorList>
            <person name="Poehlein A."/>
            <person name="Muehling M."/>
            <person name="Daniel R."/>
        </authorList>
    </citation>
    <scope>NUCLEOTIDE SEQUENCE</scope>
</reference>
<dbReference type="SMART" id="SM00248">
    <property type="entry name" value="ANK"/>
    <property type="match status" value="4"/>
</dbReference>
<comment type="caution">
    <text evidence="3">The sequence shown here is derived from an EMBL/GenBank/DDBJ whole genome shotgun (WGS) entry which is preliminary data.</text>
</comment>
<dbReference type="InterPro" id="IPR050745">
    <property type="entry name" value="Multifunctional_regulatory"/>
</dbReference>
<dbReference type="Gene3D" id="1.25.40.20">
    <property type="entry name" value="Ankyrin repeat-containing domain"/>
    <property type="match status" value="2"/>
</dbReference>
<protein>
    <submittedName>
        <fullName evidence="3">Ankyrin repeat protein</fullName>
    </submittedName>
</protein>
<evidence type="ECO:0000313" key="3">
    <source>
        <dbReference type="EMBL" id="OIQ69463.1"/>
    </source>
</evidence>